<reference evidence="4 5" key="1">
    <citation type="submission" date="2019-02" db="EMBL/GenBank/DDBJ databases">
        <title>Genome sequencing of the rare red list fungi Bondarzewia mesenterica.</title>
        <authorList>
            <person name="Buettner E."/>
            <person name="Kellner H."/>
        </authorList>
    </citation>
    <scope>NUCLEOTIDE SEQUENCE [LARGE SCALE GENOMIC DNA]</scope>
    <source>
        <strain evidence="4 5">DSM 108281</strain>
    </source>
</reference>
<feature type="region of interest" description="Disordered" evidence="2">
    <location>
        <begin position="22"/>
        <end position="41"/>
    </location>
</feature>
<feature type="compositionally biased region" description="Pro residues" evidence="2">
    <location>
        <begin position="190"/>
        <end position="206"/>
    </location>
</feature>
<sequence length="321" mass="32575">MISLTRFIALAIALSAASVSAAPTRRTNSGQGTSFTPGTGSCGITSSTSDFVVAVPAGTFNDYPGATTDPKSNPICGQQVQATANGKTVTATVTDICQSCGANDIELSPAAFQQLVPNGQSPSSLDITWSVSDSGQMRRQAPDASAAPAPSPSPKSPASKNPGNNKDGTSPSPAAPLPKKNPRDGSVKGVPPPPPASPSPPPPAPKNPRDNKDQAPPPPPPSPTPRPPAHVNARDGKDQAAPPPPPPSPSPKPPMPKNPRQQKDQGATPPPPPASPKPPAPKNARDDKNNNGQSIQRCPAPTPTLPFSQASGAEECEGQQG</sequence>
<dbReference type="InterPro" id="IPR036908">
    <property type="entry name" value="RlpA-like_sf"/>
</dbReference>
<protein>
    <recommendedName>
        <fullName evidence="6">RlpA-like protein double-psi beta-barrel domain-containing protein</fullName>
    </recommendedName>
</protein>
<proteinExistence type="predicted"/>
<dbReference type="PRINTS" id="PR01217">
    <property type="entry name" value="PRICHEXTENSN"/>
</dbReference>
<feature type="chain" id="PRO_5020628860" description="RlpA-like protein double-psi beta-barrel domain-containing protein" evidence="3">
    <location>
        <begin position="22"/>
        <end position="321"/>
    </location>
</feature>
<gene>
    <name evidence="4" type="ORF">EW146_g8854</name>
</gene>
<dbReference type="PANTHER" id="PTHR31836:SF28">
    <property type="entry name" value="SRCR DOMAIN-CONTAINING PROTEIN-RELATED"/>
    <property type="match status" value="1"/>
</dbReference>
<dbReference type="AlphaFoldDB" id="A0A4S4LCI0"/>
<dbReference type="PANTHER" id="PTHR31836">
    <property type="match status" value="1"/>
</dbReference>
<name>A0A4S4LCI0_9AGAM</name>
<feature type="compositionally biased region" description="Polar residues" evidence="2">
    <location>
        <begin position="25"/>
        <end position="35"/>
    </location>
</feature>
<evidence type="ECO:0000256" key="1">
    <source>
        <dbReference type="ARBA" id="ARBA00022729"/>
    </source>
</evidence>
<accession>A0A4S4LCI0</accession>
<dbReference type="SUPFAM" id="SSF50685">
    <property type="entry name" value="Barwin-like endoglucanases"/>
    <property type="match status" value="1"/>
</dbReference>
<dbReference type="Gene3D" id="2.40.40.10">
    <property type="entry name" value="RlpA-like domain"/>
    <property type="match status" value="1"/>
</dbReference>
<organism evidence="4 5">
    <name type="scientific">Bondarzewia mesenterica</name>
    <dbReference type="NCBI Taxonomy" id="1095465"/>
    <lineage>
        <taxon>Eukaryota</taxon>
        <taxon>Fungi</taxon>
        <taxon>Dikarya</taxon>
        <taxon>Basidiomycota</taxon>
        <taxon>Agaricomycotina</taxon>
        <taxon>Agaricomycetes</taxon>
        <taxon>Russulales</taxon>
        <taxon>Bondarzewiaceae</taxon>
        <taxon>Bondarzewia</taxon>
    </lineage>
</organism>
<dbReference type="EMBL" id="SGPL01000668">
    <property type="protein sequence ID" value="THH08871.1"/>
    <property type="molecule type" value="Genomic_DNA"/>
</dbReference>
<feature type="compositionally biased region" description="Pro residues" evidence="2">
    <location>
        <begin position="268"/>
        <end position="281"/>
    </location>
</feature>
<keyword evidence="1 3" id="KW-0732">Signal</keyword>
<comment type="caution">
    <text evidence="4">The sequence shown here is derived from an EMBL/GenBank/DDBJ whole genome shotgun (WGS) entry which is preliminary data.</text>
</comment>
<dbReference type="Proteomes" id="UP000310158">
    <property type="component" value="Unassembled WGS sequence"/>
</dbReference>
<dbReference type="CDD" id="cd22191">
    <property type="entry name" value="DPBB_RlpA_EXP_N-like"/>
    <property type="match status" value="1"/>
</dbReference>
<evidence type="ECO:0000313" key="4">
    <source>
        <dbReference type="EMBL" id="THH08871.1"/>
    </source>
</evidence>
<feature type="compositionally biased region" description="Pro residues" evidence="2">
    <location>
        <begin position="241"/>
        <end position="257"/>
    </location>
</feature>
<dbReference type="OrthoDB" id="623670at2759"/>
<keyword evidence="5" id="KW-1185">Reference proteome</keyword>
<evidence type="ECO:0000256" key="2">
    <source>
        <dbReference type="SAM" id="MobiDB-lite"/>
    </source>
</evidence>
<evidence type="ECO:0000256" key="3">
    <source>
        <dbReference type="SAM" id="SignalP"/>
    </source>
</evidence>
<dbReference type="InterPro" id="IPR051477">
    <property type="entry name" value="Expansin_CellWall"/>
</dbReference>
<feature type="compositionally biased region" description="Pro residues" evidence="2">
    <location>
        <begin position="215"/>
        <end position="228"/>
    </location>
</feature>
<feature type="region of interest" description="Disordered" evidence="2">
    <location>
        <begin position="134"/>
        <end position="321"/>
    </location>
</feature>
<feature type="compositionally biased region" description="Polar residues" evidence="2">
    <location>
        <begin position="161"/>
        <end position="172"/>
    </location>
</feature>
<feature type="signal peptide" evidence="3">
    <location>
        <begin position="1"/>
        <end position="21"/>
    </location>
</feature>
<evidence type="ECO:0008006" key="6">
    <source>
        <dbReference type="Google" id="ProtNLM"/>
    </source>
</evidence>
<evidence type="ECO:0000313" key="5">
    <source>
        <dbReference type="Proteomes" id="UP000310158"/>
    </source>
</evidence>